<dbReference type="PROSITE" id="PS50929">
    <property type="entry name" value="ABC_TM1F"/>
    <property type="match status" value="1"/>
</dbReference>
<evidence type="ECO:0000256" key="8">
    <source>
        <dbReference type="ARBA" id="ARBA00023136"/>
    </source>
</evidence>
<dbReference type="GO" id="GO:0005886">
    <property type="term" value="C:plasma membrane"/>
    <property type="evidence" value="ECO:0007669"/>
    <property type="project" value="UniProtKB-SubCell"/>
</dbReference>
<feature type="transmembrane region" description="Helical" evidence="9">
    <location>
        <begin position="252"/>
        <end position="270"/>
    </location>
</feature>
<dbReference type="InterPro" id="IPR036640">
    <property type="entry name" value="ABC1_TM_sf"/>
</dbReference>
<dbReference type="SUPFAM" id="SSF52540">
    <property type="entry name" value="P-loop containing nucleoside triphosphate hydrolases"/>
    <property type="match status" value="1"/>
</dbReference>
<keyword evidence="8 9" id="KW-0472">Membrane</keyword>
<sequence length="581" mass="64685">MTGGFSLISTLMRSIRQYRKLSILAPVLVTVEVAIETFIPFIMGNIIDKGLMKSNLDYTIHYGLLLLLMAIASLICGAGASWTAAHAGAGFATNLRHDLFYHIQEFSFANIDRFSGSSLVTRLTTDITNVQNAYQMIIRIAVRAPMMLIFSIIMAFNVSSQLASIFAILIPILTVILVVILHFGRPLFRKVFKRYDNLNRVVRENVRGIRVVKTYVRENEEINKFKTSSKGIADVFTKAQRIMSLNGPAMQLVINSSLLLLSWFGAKMIVGGTFQTGQLVSMYSYSNSILFSINILAMIFTQLSISQASGDRIVEVLNEQSTITNPNQPIEDVTDGSIEFQDVNYNFADSSHPILNHINLKINSGEVIGIIGETGSSKSTLVQLIPRLYDATHGKVLVAGHNVRHYDLKALRDNVAMVLQDSVLFSGTIAENLRWGNAEATDDQVIRAAKIAQADGFINEFDQGYDTYIEQGGNNVSGGQQQRLTIARALLKNPKILILDDSTSAVDTNTEQHIRQGLREDLPETTKIIISQRIVSIQDADQIIVMDHGQIQDIGTHDDLVKRNQMYREIYEYQQKAGDEN</sequence>
<evidence type="ECO:0000313" key="12">
    <source>
        <dbReference type="EMBL" id="KRM08342.1"/>
    </source>
</evidence>
<dbReference type="PATRIC" id="fig|1423735.3.peg.669"/>
<dbReference type="Pfam" id="PF00005">
    <property type="entry name" value="ABC_tran"/>
    <property type="match status" value="1"/>
</dbReference>
<keyword evidence="7 9" id="KW-1133">Transmembrane helix</keyword>
<keyword evidence="4 9" id="KW-0812">Transmembrane</keyword>
<dbReference type="SUPFAM" id="SSF90123">
    <property type="entry name" value="ABC transporter transmembrane region"/>
    <property type="match status" value="1"/>
</dbReference>
<evidence type="ECO:0000256" key="5">
    <source>
        <dbReference type="ARBA" id="ARBA00022741"/>
    </source>
</evidence>
<proteinExistence type="predicted"/>
<dbReference type="CDD" id="cd18548">
    <property type="entry name" value="ABC_6TM_Tm287_like"/>
    <property type="match status" value="1"/>
</dbReference>
<dbReference type="GO" id="GO:0016887">
    <property type="term" value="F:ATP hydrolysis activity"/>
    <property type="evidence" value="ECO:0007669"/>
    <property type="project" value="InterPro"/>
</dbReference>
<feature type="transmembrane region" description="Helical" evidence="9">
    <location>
        <begin position="136"/>
        <end position="156"/>
    </location>
</feature>
<dbReference type="InterPro" id="IPR003593">
    <property type="entry name" value="AAA+_ATPase"/>
</dbReference>
<feature type="transmembrane region" description="Helical" evidence="9">
    <location>
        <begin position="62"/>
        <end position="85"/>
    </location>
</feature>
<comment type="caution">
    <text evidence="12">The sequence shown here is derived from an EMBL/GenBank/DDBJ whole genome shotgun (WGS) entry which is preliminary data.</text>
</comment>
<evidence type="ECO:0000313" key="13">
    <source>
        <dbReference type="Proteomes" id="UP000051315"/>
    </source>
</evidence>
<dbReference type="FunFam" id="3.40.50.300:FF:000221">
    <property type="entry name" value="Multidrug ABC transporter ATP-binding protein"/>
    <property type="match status" value="1"/>
</dbReference>
<organism evidence="12 13">
    <name type="scientific">Lapidilactobacillus concavus DSM 17758</name>
    <dbReference type="NCBI Taxonomy" id="1423735"/>
    <lineage>
        <taxon>Bacteria</taxon>
        <taxon>Bacillati</taxon>
        <taxon>Bacillota</taxon>
        <taxon>Bacilli</taxon>
        <taxon>Lactobacillales</taxon>
        <taxon>Lactobacillaceae</taxon>
        <taxon>Lapidilactobacillus</taxon>
    </lineage>
</organism>
<protein>
    <submittedName>
        <fullName evidence="12">Lipid A export permease ATP-binding protein MsbA</fullName>
    </submittedName>
</protein>
<dbReference type="Pfam" id="PF00664">
    <property type="entry name" value="ABC_membrane"/>
    <property type="match status" value="1"/>
</dbReference>
<dbReference type="PROSITE" id="PS50893">
    <property type="entry name" value="ABC_TRANSPORTER_2"/>
    <property type="match status" value="1"/>
</dbReference>
<dbReference type="EMBL" id="AZFX01000089">
    <property type="protein sequence ID" value="KRM08342.1"/>
    <property type="molecule type" value="Genomic_DNA"/>
</dbReference>
<dbReference type="Gene3D" id="1.20.1560.10">
    <property type="entry name" value="ABC transporter type 1, transmembrane domain"/>
    <property type="match status" value="1"/>
</dbReference>
<dbReference type="PROSITE" id="PS00211">
    <property type="entry name" value="ABC_TRANSPORTER_1"/>
    <property type="match status" value="1"/>
</dbReference>
<keyword evidence="13" id="KW-1185">Reference proteome</keyword>
<keyword evidence="3" id="KW-1003">Cell membrane</keyword>
<dbReference type="InterPro" id="IPR017871">
    <property type="entry name" value="ABC_transporter-like_CS"/>
</dbReference>
<dbReference type="STRING" id="1423735.FC15_GL000637"/>
<dbReference type="InterPro" id="IPR003439">
    <property type="entry name" value="ABC_transporter-like_ATP-bd"/>
</dbReference>
<dbReference type="AlphaFoldDB" id="A0A0R1VZN8"/>
<dbReference type="PANTHER" id="PTHR43394">
    <property type="entry name" value="ATP-DEPENDENT PERMEASE MDL1, MITOCHONDRIAL"/>
    <property type="match status" value="1"/>
</dbReference>
<dbReference type="InterPro" id="IPR027417">
    <property type="entry name" value="P-loop_NTPase"/>
</dbReference>
<evidence type="ECO:0000256" key="1">
    <source>
        <dbReference type="ARBA" id="ARBA00004651"/>
    </source>
</evidence>
<dbReference type="Proteomes" id="UP000051315">
    <property type="component" value="Unassembled WGS sequence"/>
</dbReference>
<dbReference type="Gene3D" id="3.40.50.300">
    <property type="entry name" value="P-loop containing nucleotide triphosphate hydrolases"/>
    <property type="match status" value="1"/>
</dbReference>
<feature type="transmembrane region" description="Helical" evidence="9">
    <location>
        <begin position="21"/>
        <end position="42"/>
    </location>
</feature>
<evidence type="ECO:0000256" key="6">
    <source>
        <dbReference type="ARBA" id="ARBA00022840"/>
    </source>
</evidence>
<evidence type="ECO:0000256" key="4">
    <source>
        <dbReference type="ARBA" id="ARBA00022692"/>
    </source>
</evidence>
<feature type="domain" description="ABC transporter" evidence="10">
    <location>
        <begin position="338"/>
        <end position="573"/>
    </location>
</feature>
<dbReference type="InterPro" id="IPR039421">
    <property type="entry name" value="Type_1_exporter"/>
</dbReference>
<evidence type="ECO:0000259" key="11">
    <source>
        <dbReference type="PROSITE" id="PS50929"/>
    </source>
</evidence>
<feature type="transmembrane region" description="Helical" evidence="9">
    <location>
        <begin position="162"/>
        <end position="184"/>
    </location>
</feature>
<keyword evidence="6 12" id="KW-0067">ATP-binding</keyword>
<dbReference type="InterPro" id="IPR011527">
    <property type="entry name" value="ABC1_TM_dom"/>
</dbReference>
<evidence type="ECO:0000259" key="10">
    <source>
        <dbReference type="PROSITE" id="PS50893"/>
    </source>
</evidence>
<dbReference type="SMART" id="SM00382">
    <property type="entry name" value="AAA"/>
    <property type="match status" value="1"/>
</dbReference>
<dbReference type="PANTHER" id="PTHR43394:SF1">
    <property type="entry name" value="ATP-BINDING CASSETTE SUB-FAMILY B MEMBER 10, MITOCHONDRIAL"/>
    <property type="match status" value="1"/>
</dbReference>
<dbReference type="GO" id="GO:0005524">
    <property type="term" value="F:ATP binding"/>
    <property type="evidence" value="ECO:0007669"/>
    <property type="project" value="UniProtKB-KW"/>
</dbReference>
<gene>
    <name evidence="12" type="ORF">FC15_GL000637</name>
</gene>
<keyword evidence="2" id="KW-0813">Transport</keyword>
<keyword evidence="5" id="KW-0547">Nucleotide-binding</keyword>
<evidence type="ECO:0000256" key="2">
    <source>
        <dbReference type="ARBA" id="ARBA00022448"/>
    </source>
</evidence>
<dbReference type="GO" id="GO:0015421">
    <property type="term" value="F:ABC-type oligopeptide transporter activity"/>
    <property type="evidence" value="ECO:0007669"/>
    <property type="project" value="TreeGrafter"/>
</dbReference>
<evidence type="ECO:0000256" key="7">
    <source>
        <dbReference type="ARBA" id="ARBA00022989"/>
    </source>
</evidence>
<comment type="subcellular location">
    <subcellularLocation>
        <location evidence="1">Cell membrane</location>
        <topology evidence="1">Multi-pass membrane protein</topology>
    </subcellularLocation>
</comment>
<name>A0A0R1VZN8_9LACO</name>
<evidence type="ECO:0000256" key="3">
    <source>
        <dbReference type="ARBA" id="ARBA00022475"/>
    </source>
</evidence>
<accession>A0A0R1VZN8</accession>
<evidence type="ECO:0000256" key="9">
    <source>
        <dbReference type="SAM" id="Phobius"/>
    </source>
</evidence>
<feature type="domain" description="ABC transmembrane type-1" evidence="11">
    <location>
        <begin position="23"/>
        <end position="303"/>
    </location>
</feature>
<reference evidence="12 13" key="1">
    <citation type="journal article" date="2015" name="Genome Announc.">
        <title>Expanding the biotechnology potential of lactobacilli through comparative genomics of 213 strains and associated genera.</title>
        <authorList>
            <person name="Sun Z."/>
            <person name="Harris H.M."/>
            <person name="McCann A."/>
            <person name="Guo C."/>
            <person name="Argimon S."/>
            <person name="Zhang W."/>
            <person name="Yang X."/>
            <person name="Jeffery I.B."/>
            <person name="Cooney J.C."/>
            <person name="Kagawa T.F."/>
            <person name="Liu W."/>
            <person name="Song Y."/>
            <person name="Salvetti E."/>
            <person name="Wrobel A."/>
            <person name="Rasinkangas P."/>
            <person name="Parkhill J."/>
            <person name="Rea M.C."/>
            <person name="O'Sullivan O."/>
            <person name="Ritari J."/>
            <person name="Douillard F.P."/>
            <person name="Paul Ross R."/>
            <person name="Yang R."/>
            <person name="Briner A.E."/>
            <person name="Felis G.E."/>
            <person name="de Vos W.M."/>
            <person name="Barrangou R."/>
            <person name="Klaenhammer T.R."/>
            <person name="Caufield P.W."/>
            <person name="Cui Y."/>
            <person name="Zhang H."/>
            <person name="O'Toole P.W."/>
        </authorList>
    </citation>
    <scope>NUCLEOTIDE SEQUENCE [LARGE SCALE GENOMIC DNA]</scope>
    <source>
        <strain evidence="12 13">DSM 17758</strain>
    </source>
</reference>